<dbReference type="EMBL" id="SJPN01000003">
    <property type="protein sequence ID" value="TWU04950.1"/>
    <property type="molecule type" value="Genomic_DNA"/>
</dbReference>
<dbReference type="SMART" id="SM00987">
    <property type="entry name" value="UreE_C"/>
    <property type="match status" value="1"/>
</dbReference>
<keyword evidence="5" id="KW-0004">4Fe-4S</keyword>
<keyword evidence="10" id="KW-0411">Iron-sulfur</keyword>
<evidence type="ECO:0000256" key="5">
    <source>
        <dbReference type="ARBA" id="ARBA00022485"/>
    </source>
</evidence>
<keyword evidence="9" id="KW-0408">Iron</keyword>
<evidence type="ECO:0000256" key="1">
    <source>
        <dbReference type="ARBA" id="ARBA00001400"/>
    </source>
</evidence>
<proteinExistence type="inferred from homology"/>
<gene>
    <name evidence="14" type="ORF">Pla52n_29950</name>
</gene>
<dbReference type="EC" id="3.2.2.27" evidence="3"/>
<comment type="similarity">
    <text evidence="2">Belongs to the uracil-DNA glycosylase (UDG) superfamily. Type 4 (UDGa) family.</text>
</comment>
<dbReference type="PANTHER" id="PTHR33693:SF1">
    <property type="entry name" value="TYPE-4 URACIL-DNA GLYCOSYLASE"/>
    <property type="match status" value="1"/>
</dbReference>
<evidence type="ECO:0000256" key="10">
    <source>
        <dbReference type="ARBA" id="ARBA00023014"/>
    </source>
</evidence>
<keyword evidence="6" id="KW-0479">Metal-binding</keyword>
<feature type="domain" description="Uracil-DNA glycosylase-like" evidence="13">
    <location>
        <begin position="150"/>
        <end position="296"/>
    </location>
</feature>
<dbReference type="GO" id="GO:0006281">
    <property type="term" value="P:DNA repair"/>
    <property type="evidence" value="ECO:0007669"/>
    <property type="project" value="UniProtKB-KW"/>
</dbReference>
<evidence type="ECO:0000256" key="11">
    <source>
        <dbReference type="ARBA" id="ARBA00023204"/>
    </source>
</evidence>
<dbReference type="SUPFAM" id="SSF52141">
    <property type="entry name" value="Uracil-DNA glycosylase-like"/>
    <property type="match status" value="1"/>
</dbReference>
<evidence type="ECO:0000256" key="7">
    <source>
        <dbReference type="ARBA" id="ARBA00022763"/>
    </source>
</evidence>
<dbReference type="InterPro" id="IPR051536">
    <property type="entry name" value="UDG_Type-4/5"/>
</dbReference>
<dbReference type="PANTHER" id="PTHR33693">
    <property type="entry name" value="TYPE-5 URACIL-DNA GLYCOSYLASE"/>
    <property type="match status" value="1"/>
</dbReference>
<dbReference type="InterPro" id="IPR036895">
    <property type="entry name" value="Uracil-DNA_glycosylase-like_sf"/>
</dbReference>
<dbReference type="Gene3D" id="3.40.470.10">
    <property type="entry name" value="Uracil-DNA glycosylase-like domain"/>
    <property type="match status" value="1"/>
</dbReference>
<keyword evidence="11" id="KW-0234">DNA repair</keyword>
<dbReference type="AlphaFoldDB" id="A0A5C6AZ43"/>
<feature type="compositionally biased region" description="Pro residues" evidence="12">
    <location>
        <begin position="83"/>
        <end position="100"/>
    </location>
</feature>
<dbReference type="InterPro" id="IPR005273">
    <property type="entry name" value="Ura-DNA_glyco_family4"/>
</dbReference>
<keyword evidence="15" id="KW-1185">Reference proteome</keyword>
<dbReference type="GO" id="GO:0046872">
    <property type="term" value="F:metal ion binding"/>
    <property type="evidence" value="ECO:0007669"/>
    <property type="project" value="UniProtKB-KW"/>
</dbReference>
<evidence type="ECO:0000313" key="14">
    <source>
        <dbReference type="EMBL" id="TWU04950.1"/>
    </source>
</evidence>
<dbReference type="SMART" id="SM00986">
    <property type="entry name" value="UDG"/>
    <property type="match status" value="1"/>
</dbReference>
<reference evidence="14 15" key="1">
    <citation type="submission" date="2019-02" db="EMBL/GenBank/DDBJ databases">
        <title>Deep-cultivation of Planctomycetes and their phenomic and genomic characterization uncovers novel biology.</title>
        <authorList>
            <person name="Wiegand S."/>
            <person name="Jogler M."/>
            <person name="Boedeker C."/>
            <person name="Pinto D."/>
            <person name="Vollmers J."/>
            <person name="Rivas-Marin E."/>
            <person name="Kohn T."/>
            <person name="Peeters S.H."/>
            <person name="Heuer A."/>
            <person name="Rast P."/>
            <person name="Oberbeckmann S."/>
            <person name="Bunk B."/>
            <person name="Jeske O."/>
            <person name="Meyerdierks A."/>
            <person name="Storesund J.E."/>
            <person name="Kallscheuer N."/>
            <person name="Luecker S."/>
            <person name="Lage O.M."/>
            <person name="Pohl T."/>
            <person name="Merkel B.J."/>
            <person name="Hornburger P."/>
            <person name="Mueller R.-W."/>
            <person name="Bruemmer F."/>
            <person name="Labrenz M."/>
            <person name="Spormann A.M."/>
            <person name="Op Den Camp H."/>
            <person name="Overmann J."/>
            <person name="Amann R."/>
            <person name="Jetten M.S.M."/>
            <person name="Mascher T."/>
            <person name="Medema M.H."/>
            <person name="Devos D.P."/>
            <person name="Kaster A.-K."/>
            <person name="Ovreas L."/>
            <person name="Rohde M."/>
            <person name="Galperin M.Y."/>
            <person name="Jogler C."/>
        </authorList>
    </citation>
    <scope>NUCLEOTIDE SEQUENCE [LARGE SCALE GENOMIC DNA]</scope>
    <source>
        <strain evidence="14 15">Pla52n</strain>
    </source>
</reference>
<dbReference type="Proteomes" id="UP000320176">
    <property type="component" value="Unassembled WGS sequence"/>
</dbReference>
<dbReference type="CDD" id="cd10030">
    <property type="entry name" value="UDG-F4_TTUDGA_SPO1dp_like"/>
    <property type="match status" value="1"/>
</dbReference>
<dbReference type="NCBIfam" id="TIGR00758">
    <property type="entry name" value="UDG_fam4"/>
    <property type="match status" value="1"/>
</dbReference>
<feature type="region of interest" description="Disordered" evidence="12">
    <location>
        <begin position="52"/>
        <end position="101"/>
    </location>
</feature>
<dbReference type="Pfam" id="PF03167">
    <property type="entry name" value="UDG"/>
    <property type="match status" value="1"/>
</dbReference>
<feature type="compositionally biased region" description="Polar residues" evidence="12">
    <location>
        <begin position="56"/>
        <end position="80"/>
    </location>
</feature>
<keyword evidence="8" id="KW-0378">Hydrolase</keyword>
<evidence type="ECO:0000256" key="4">
    <source>
        <dbReference type="ARBA" id="ARBA00019403"/>
    </source>
</evidence>
<dbReference type="GO" id="GO:0004844">
    <property type="term" value="F:uracil DNA N-glycosylase activity"/>
    <property type="evidence" value="ECO:0007669"/>
    <property type="project" value="UniProtKB-EC"/>
</dbReference>
<evidence type="ECO:0000256" key="6">
    <source>
        <dbReference type="ARBA" id="ARBA00022723"/>
    </source>
</evidence>
<dbReference type="OrthoDB" id="5290748at2"/>
<evidence type="ECO:0000259" key="13">
    <source>
        <dbReference type="SMART" id="SM00986"/>
    </source>
</evidence>
<comment type="catalytic activity">
    <reaction evidence="1">
        <text>Hydrolyzes single-stranded DNA or mismatched double-stranded DNA and polynucleotides, releasing free uracil.</text>
        <dbReference type="EC" id="3.2.2.27"/>
    </reaction>
</comment>
<evidence type="ECO:0000256" key="9">
    <source>
        <dbReference type="ARBA" id="ARBA00023004"/>
    </source>
</evidence>
<evidence type="ECO:0000256" key="2">
    <source>
        <dbReference type="ARBA" id="ARBA00006521"/>
    </source>
</evidence>
<dbReference type="InterPro" id="IPR005122">
    <property type="entry name" value="Uracil-DNA_glycosylase-like"/>
</dbReference>
<keyword evidence="7" id="KW-0227">DNA damage</keyword>
<dbReference type="RefSeq" id="WP_146520278.1">
    <property type="nucleotide sequence ID" value="NZ_CP151726.1"/>
</dbReference>
<comment type="caution">
    <text evidence="14">The sequence shown here is derived from an EMBL/GenBank/DDBJ whole genome shotgun (WGS) entry which is preliminary data.</text>
</comment>
<evidence type="ECO:0000256" key="8">
    <source>
        <dbReference type="ARBA" id="ARBA00022801"/>
    </source>
</evidence>
<dbReference type="GO" id="GO:0051539">
    <property type="term" value="F:4 iron, 4 sulfur cluster binding"/>
    <property type="evidence" value="ECO:0007669"/>
    <property type="project" value="UniProtKB-KW"/>
</dbReference>
<name>A0A5C6AZ43_9BACT</name>
<evidence type="ECO:0000256" key="3">
    <source>
        <dbReference type="ARBA" id="ARBA00012030"/>
    </source>
</evidence>
<evidence type="ECO:0000256" key="12">
    <source>
        <dbReference type="SAM" id="MobiDB-lite"/>
    </source>
</evidence>
<protein>
    <recommendedName>
        <fullName evidence="4">Type-4 uracil-DNA glycosylase</fullName>
        <ecNumber evidence="3">3.2.2.27</ecNumber>
    </recommendedName>
</protein>
<organism evidence="14 15">
    <name type="scientific">Stieleria varia</name>
    <dbReference type="NCBI Taxonomy" id="2528005"/>
    <lineage>
        <taxon>Bacteria</taxon>
        <taxon>Pseudomonadati</taxon>
        <taxon>Planctomycetota</taxon>
        <taxon>Planctomycetia</taxon>
        <taxon>Pirellulales</taxon>
        <taxon>Pirellulaceae</taxon>
        <taxon>Stieleria</taxon>
    </lineage>
</organism>
<sequence length="305" mass="33493">MNDSQSPLDALRVLQQASALAAHLQSQGVDWLPAADADEVQRLKDSFSAWAKRNTESVQTDKPSLPPSTGQPGGRETQQTAPAEPPKPSASPAANPPRQPAAPLVVTASNYPTPSLPIQQRADTLNVLSDQVAACVRCDALARCRTHTVFGEGDVKPRVVFFGEAPGRDEDLQGRPFVGRAGQLLTKMIEACSLSRQEVYILNTVKCRPPNNRNPEPIEIENCREYFEQQIQILQPEYIVCLGAISTQALLNNRLPLGQLRGTFHQYFSSKVVVTYHPAYLLRTPAAKKAAWTDLQMMMRDAGLK</sequence>
<evidence type="ECO:0000313" key="15">
    <source>
        <dbReference type="Proteomes" id="UP000320176"/>
    </source>
</evidence>
<accession>A0A5C6AZ43</accession>